<keyword evidence="2" id="KW-1185">Reference proteome</keyword>
<dbReference type="Proteomes" id="UP001151760">
    <property type="component" value="Unassembled WGS sequence"/>
</dbReference>
<accession>A0ABQ5ADR4</accession>
<comment type="caution">
    <text evidence="1">The sequence shown here is derived from an EMBL/GenBank/DDBJ whole genome shotgun (WGS) entry which is preliminary data.</text>
</comment>
<proteinExistence type="predicted"/>
<dbReference type="EMBL" id="BQNB010012141">
    <property type="protein sequence ID" value="GJS99736.1"/>
    <property type="molecule type" value="Genomic_DNA"/>
</dbReference>
<evidence type="ECO:0000313" key="1">
    <source>
        <dbReference type="EMBL" id="GJS99736.1"/>
    </source>
</evidence>
<reference evidence="1" key="2">
    <citation type="submission" date="2022-01" db="EMBL/GenBank/DDBJ databases">
        <authorList>
            <person name="Yamashiro T."/>
            <person name="Shiraishi A."/>
            <person name="Satake H."/>
            <person name="Nakayama K."/>
        </authorList>
    </citation>
    <scope>NUCLEOTIDE SEQUENCE</scope>
</reference>
<sequence>MIILYDLGKGKPSFCLGLCINNVLFCPVDTAYWFDPIRCIEFESTSILVEIDLTWSLGFVLVQLGRLPNPLSCSTLLIFPICIYKVLIDASWFLIAASLEARISLIKLKFSSCLFADSLMNLLRVSSIDCLRSWNKGLALFL</sequence>
<evidence type="ECO:0000313" key="2">
    <source>
        <dbReference type="Proteomes" id="UP001151760"/>
    </source>
</evidence>
<protein>
    <submittedName>
        <fullName evidence="1">Uncharacterized protein</fullName>
    </submittedName>
</protein>
<gene>
    <name evidence="1" type="ORF">Tco_0820906</name>
</gene>
<reference evidence="1" key="1">
    <citation type="journal article" date="2022" name="Int. J. Mol. Sci.">
        <title>Draft Genome of Tanacetum Coccineum: Genomic Comparison of Closely Related Tanacetum-Family Plants.</title>
        <authorList>
            <person name="Yamashiro T."/>
            <person name="Shiraishi A."/>
            <person name="Nakayama K."/>
            <person name="Satake H."/>
        </authorList>
    </citation>
    <scope>NUCLEOTIDE SEQUENCE</scope>
</reference>
<organism evidence="1 2">
    <name type="scientific">Tanacetum coccineum</name>
    <dbReference type="NCBI Taxonomy" id="301880"/>
    <lineage>
        <taxon>Eukaryota</taxon>
        <taxon>Viridiplantae</taxon>
        <taxon>Streptophyta</taxon>
        <taxon>Embryophyta</taxon>
        <taxon>Tracheophyta</taxon>
        <taxon>Spermatophyta</taxon>
        <taxon>Magnoliopsida</taxon>
        <taxon>eudicotyledons</taxon>
        <taxon>Gunneridae</taxon>
        <taxon>Pentapetalae</taxon>
        <taxon>asterids</taxon>
        <taxon>campanulids</taxon>
        <taxon>Asterales</taxon>
        <taxon>Asteraceae</taxon>
        <taxon>Asteroideae</taxon>
        <taxon>Anthemideae</taxon>
        <taxon>Anthemidinae</taxon>
        <taxon>Tanacetum</taxon>
    </lineage>
</organism>
<name>A0ABQ5ADR4_9ASTR</name>